<dbReference type="Proteomes" id="UP000324222">
    <property type="component" value="Unassembled WGS sequence"/>
</dbReference>
<comment type="caution">
    <text evidence="1">The sequence shown here is derived from an EMBL/GenBank/DDBJ whole genome shotgun (WGS) entry which is preliminary data.</text>
</comment>
<gene>
    <name evidence="1" type="ORF">E2C01_085984</name>
</gene>
<name>A0A5B7JC83_PORTR</name>
<protein>
    <submittedName>
        <fullName evidence="1">Uncharacterized protein</fullName>
    </submittedName>
</protein>
<accession>A0A5B7JC83</accession>
<organism evidence="1 2">
    <name type="scientific">Portunus trituberculatus</name>
    <name type="common">Swimming crab</name>
    <name type="synonym">Neptunus trituberculatus</name>
    <dbReference type="NCBI Taxonomy" id="210409"/>
    <lineage>
        <taxon>Eukaryota</taxon>
        <taxon>Metazoa</taxon>
        <taxon>Ecdysozoa</taxon>
        <taxon>Arthropoda</taxon>
        <taxon>Crustacea</taxon>
        <taxon>Multicrustacea</taxon>
        <taxon>Malacostraca</taxon>
        <taxon>Eumalacostraca</taxon>
        <taxon>Eucarida</taxon>
        <taxon>Decapoda</taxon>
        <taxon>Pleocyemata</taxon>
        <taxon>Brachyura</taxon>
        <taxon>Eubrachyura</taxon>
        <taxon>Portunoidea</taxon>
        <taxon>Portunidae</taxon>
        <taxon>Portuninae</taxon>
        <taxon>Portunus</taxon>
    </lineage>
</organism>
<evidence type="ECO:0000313" key="2">
    <source>
        <dbReference type="Proteomes" id="UP000324222"/>
    </source>
</evidence>
<evidence type="ECO:0000313" key="1">
    <source>
        <dbReference type="EMBL" id="MPC90977.1"/>
    </source>
</evidence>
<proteinExistence type="predicted"/>
<reference evidence="1 2" key="1">
    <citation type="submission" date="2019-05" db="EMBL/GenBank/DDBJ databases">
        <title>Another draft genome of Portunus trituberculatus and its Hox gene families provides insights of decapod evolution.</title>
        <authorList>
            <person name="Jeong J.-H."/>
            <person name="Song I."/>
            <person name="Kim S."/>
            <person name="Choi T."/>
            <person name="Kim D."/>
            <person name="Ryu S."/>
            <person name="Kim W."/>
        </authorList>
    </citation>
    <scope>NUCLEOTIDE SEQUENCE [LARGE SCALE GENOMIC DNA]</scope>
    <source>
        <tissue evidence="1">Muscle</tissue>
    </source>
</reference>
<sequence length="10" mass="1178">MERQGSGREE</sequence>
<dbReference type="EMBL" id="VSRR010086181">
    <property type="protein sequence ID" value="MPC90977.1"/>
    <property type="molecule type" value="Genomic_DNA"/>
</dbReference>
<keyword evidence="2" id="KW-1185">Reference proteome</keyword>